<comment type="caution">
    <text evidence="4">The sequence shown here is derived from an EMBL/GenBank/DDBJ whole genome shotgun (WGS) entry which is preliminary data.</text>
</comment>
<dbReference type="STRING" id="1123024.GCA_000423625_02318"/>
<accession>A0A511CXB9</accession>
<dbReference type="AlphaFoldDB" id="A0A511CXB9"/>
<dbReference type="GO" id="GO:0016757">
    <property type="term" value="F:glycosyltransferase activity"/>
    <property type="evidence" value="ECO:0007669"/>
    <property type="project" value="UniProtKB-KW"/>
</dbReference>
<gene>
    <name evidence="4" type="ORF">PA7_07400</name>
</gene>
<protein>
    <submittedName>
        <fullName evidence="4">Glycosyl transferase</fullName>
    </submittedName>
</protein>
<dbReference type="GO" id="GO:1901137">
    <property type="term" value="P:carbohydrate derivative biosynthetic process"/>
    <property type="evidence" value="ECO:0007669"/>
    <property type="project" value="UniProtKB-ARBA"/>
</dbReference>
<dbReference type="InterPro" id="IPR028098">
    <property type="entry name" value="Glyco_trans_4-like_N"/>
</dbReference>
<dbReference type="PANTHER" id="PTHR45947:SF3">
    <property type="entry name" value="SULFOQUINOVOSYL TRANSFERASE SQD2"/>
    <property type="match status" value="1"/>
</dbReference>
<dbReference type="Pfam" id="PF13439">
    <property type="entry name" value="Glyco_transf_4"/>
    <property type="match status" value="1"/>
</dbReference>
<keyword evidence="1" id="KW-0328">Glycosyltransferase</keyword>
<evidence type="ECO:0000313" key="4">
    <source>
        <dbReference type="EMBL" id="GEL16903.1"/>
    </source>
</evidence>
<dbReference type="Proteomes" id="UP000321328">
    <property type="component" value="Unassembled WGS sequence"/>
</dbReference>
<organism evidence="4 5">
    <name type="scientific">Pseudonocardia asaccharolytica DSM 44247 = NBRC 16224</name>
    <dbReference type="NCBI Taxonomy" id="1123024"/>
    <lineage>
        <taxon>Bacteria</taxon>
        <taxon>Bacillati</taxon>
        <taxon>Actinomycetota</taxon>
        <taxon>Actinomycetes</taxon>
        <taxon>Pseudonocardiales</taxon>
        <taxon>Pseudonocardiaceae</taxon>
        <taxon>Pseudonocardia</taxon>
    </lineage>
</organism>
<keyword evidence="2 4" id="KW-0808">Transferase</keyword>
<sequence>MRARGSVGQGRRHLIVQVTPYYPPRLGGMERVAQCVATVLAGRHDVEVITTRNRSDGSPPREMAGWVLVRRFRGYEIAHTAFSMGMVVRLLTLPRRTIVHAHVAQAFLPEMVWLTSWLRRRPYILHFHLDVDPSGRFGRLLPVYKRLVLGPVLRRAAAVIALSPAQADFLATGYRVARTNIAVLPNGVDPAFSGAGKRSHDHRRDGALRLLFVGRLDAQKNVLRLLDAMSQVQAPVELVIVGDGEQRGLAAERVRSLGLPNVRFAGAQTGDELLAWYRWADAFVLPSDKEGMPLVLLEAMAAGLPIIATDVPGSHELLDGVGLLTAPNASALGAAIERLSTDPDLRARLVANSAERGTRYSWTERIPELERLYDRVVSTR</sequence>
<dbReference type="Pfam" id="PF13692">
    <property type="entry name" value="Glyco_trans_1_4"/>
    <property type="match status" value="1"/>
</dbReference>
<name>A0A511CXB9_9PSEU</name>
<evidence type="ECO:0000259" key="3">
    <source>
        <dbReference type="Pfam" id="PF13439"/>
    </source>
</evidence>
<evidence type="ECO:0000256" key="1">
    <source>
        <dbReference type="ARBA" id="ARBA00022676"/>
    </source>
</evidence>
<dbReference type="EMBL" id="BJVI01000004">
    <property type="protein sequence ID" value="GEL16903.1"/>
    <property type="molecule type" value="Genomic_DNA"/>
</dbReference>
<dbReference type="CDD" id="cd03801">
    <property type="entry name" value="GT4_PimA-like"/>
    <property type="match status" value="1"/>
</dbReference>
<evidence type="ECO:0000313" key="5">
    <source>
        <dbReference type="Proteomes" id="UP000321328"/>
    </source>
</evidence>
<reference evidence="4 5" key="1">
    <citation type="submission" date="2019-07" db="EMBL/GenBank/DDBJ databases">
        <title>Whole genome shotgun sequence of Pseudonocardia asaccharolytica NBRC 16224.</title>
        <authorList>
            <person name="Hosoyama A."/>
            <person name="Uohara A."/>
            <person name="Ohji S."/>
            <person name="Ichikawa N."/>
        </authorList>
    </citation>
    <scope>NUCLEOTIDE SEQUENCE [LARGE SCALE GENOMIC DNA]</scope>
    <source>
        <strain evidence="4 5">NBRC 16224</strain>
    </source>
</reference>
<dbReference type="PANTHER" id="PTHR45947">
    <property type="entry name" value="SULFOQUINOVOSYL TRANSFERASE SQD2"/>
    <property type="match status" value="1"/>
</dbReference>
<dbReference type="SUPFAM" id="SSF53756">
    <property type="entry name" value="UDP-Glycosyltransferase/glycogen phosphorylase"/>
    <property type="match status" value="1"/>
</dbReference>
<feature type="domain" description="Glycosyltransferase subfamily 4-like N-terminal" evidence="3">
    <location>
        <begin position="27"/>
        <end position="191"/>
    </location>
</feature>
<dbReference type="InterPro" id="IPR050194">
    <property type="entry name" value="Glycosyltransferase_grp1"/>
</dbReference>
<evidence type="ECO:0000256" key="2">
    <source>
        <dbReference type="ARBA" id="ARBA00022679"/>
    </source>
</evidence>
<proteinExistence type="predicted"/>
<dbReference type="Gene3D" id="3.40.50.2000">
    <property type="entry name" value="Glycogen Phosphorylase B"/>
    <property type="match status" value="2"/>
</dbReference>
<keyword evidence="5" id="KW-1185">Reference proteome</keyword>